<keyword evidence="7 9" id="KW-0460">Magnesium</keyword>
<keyword evidence="6 9" id="KW-0479">Metal-binding</keyword>
<evidence type="ECO:0000256" key="1">
    <source>
        <dbReference type="ARBA" id="ARBA00004496"/>
    </source>
</evidence>
<gene>
    <name evidence="9" type="primary">pnp</name>
    <name evidence="11" type="ORF">VF00_C0001G0132</name>
</gene>
<dbReference type="InterPro" id="IPR036345">
    <property type="entry name" value="ExoRNase_PH_dom2_sf"/>
</dbReference>
<comment type="catalytic activity">
    <reaction evidence="9">
        <text>RNA(n+1) + phosphate = RNA(n) + a ribonucleoside 5'-diphosphate</text>
        <dbReference type="Rhea" id="RHEA:22096"/>
        <dbReference type="Rhea" id="RHEA-COMP:14527"/>
        <dbReference type="Rhea" id="RHEA-COMP:17342"/>
        <dbReference type="ChEBI" id="CHEBI:43474"/>
        <dbReference type="ChEBI" id="CHEBI:57930"/>
        <dbReference type="ChEBI" id="CHEBI:140395"/>
        <dbReference type="EC" id="2.7.7.8"/>
    </reaction>
</comment>
<name>A0A0G1ZH09_UNCK3</name>
<dbReference type="CDD" id="cd04472">
    <property type="entry name" value="S1_PNPase"/>
    <property type="match status" value="1"/>
</dbReference>
<dbReference type="InterPro" id="IPR015848">
    <property type="entry name" value="PNPase_PH_RNA-bd_bac/org-type"/>
</dbReference>
<dbReference type="InterPro" id="IPR012340">
    <property type="entry name" value="NA-bd_OB-fold"/>
</dbReference>
<organism evidence="11 12">
    <name type="scientific">candidate division Kazan bacterium GW2011_GWB1_52_7</name>
    <dbReference type="NCBI Taxonomy" id="1620414"/>
    <lineage>
        <taxon>Bacteria</taxon>
        <taxon>Bacteria division Kazan-3B-28</taxon>
    </lineage>
</organism>
<proteinExistence type="inferred from homology"/>
<dbReference type="PANTHER" id="PTHR11252">
    <property type="entry name" value="POLYRIBONUCLEOTIDE NUCLEOTIDYLTRANSFERASE"/>
    <property type="match status" value="1"/>
</dbReference>
<dbReference type="GO" id="GO:0006396">
    <property type="term" value="P:RNA processing"/>
    <property type="evidence" value="ECO:0007669"/>
    <property type="project" value="InterPro"/>
</dbReference>
<evidence type="ECO:0000256" key="9">
    <source>
        <dbReference type="HAMAP-Rule" id="MF_01595"/>
    </source>
</evidence>
<evidence type="ECO:0000313" key="11">
    <source>
        <dbReference type="EMBL" id="KKW27197.1"/>
    </source>
</evidence>
<evidence type="ECO:0000259" key="10">
    <source>
        <dbReference type="PROSITE" id="PS50126"/>
    </source>
</evidence>
<comment type="similarity">
    <text evidence="2 9">Belongs to the polyribonucleotide nucleotidyltransferase family.</text>
</comment>
<dbReference type="AlphaFoldDB" id="A0A0G1ZH09"/>
<comment type="function">
    <text evidence="9">Involved in mRNA degradation. Catalyzes the phosphorolysis of single-stranded polyribonucleotides processively in the 3'- to 5'-direction.</text>
</comment>
<dbReference type="NCBIfam" id="TIGR03591">
    <property type="entry name" value="polynuc_phos"/>
    <property type="match status" value="1"/>
</dbReference>
<dbReference type="InterPro" id="IPR036612">
    <property type="entry name" value="KH_dom_type_1_sf"/>
</dbReference>
<dbReference type="PROSITE" id="PS50126">
    <property type="entry name" value="S1"/>
    <property type="match status" value="1"/>
</dbReference>
<keyword evidence="4 9" id="KW-0808">Transferase</keyword>
<accession>A0A0G1ZH09</accession>
<dbReference type="PIRSF" id="PIRSF005499">
    <property type="entry name" value="PNPase"/>
    <property type="match status" value="1"/>
</dbReference>
<dbReference type="FunFam" id="3.30.230.70:FF:000001">
    <property type="entry name" value="Polyribonucleotide nucleotidyltransferase"/>
    <property type="match status" value="1"/>
</dbReference>
<dbReference type="GO" id="GO:0004654">
    <property type="term" value="F:polyribonucleotide nucleotidyltransferase activity"/>
    <property type="evidence" value="ECO:0007669"/>
    <property type="project" value="UniProtKB-UniRule"/>
</dbReference>
<dbReference type="GO" id="GO:0000175">
    <property type="term" value="F:3'-5'-RNA exonuclease activity"/>
    <property type="evidence" value="ECO:0007669"/>
    <property type="project" value="TreeGrafter"/>
</dbReference>
<evidence type="ECO:0000313" key="12">
    <source>
        <dbReference type="Proteomes" id="UP000034913"/>
    </source>
</evidence>
<dbReference type="GO" id="GO:0006402">
    <property type="term" value="P:mRNA catabolic process"/>
    <property type="evidence" value="ECO:0007669"/>
    <property type="project" value="UniProtKB-UniRule"/>
</dbReference>
<dbReference type="SUPFAM" id="SSF54791">
    <property type="entry name" value="Eukaryotic type KH-domain (KH-domain type I)"/>
    <property type="match status" value="1"/>
</dbReference>
<feature type="binding site" evidence="9">
    <location>
        <position position="482"/>
    </location>
    <ligand>
        <name>Mg(2+)</name>
        <dbReference type="ChEBI" id="CHEBI:18420"/>
    </ligand>
</feature>
<dbReference type="InterPro" id="IPR001247">
    <property type="entry name" value="ExoRNase_PH_dom1"/>
</dbReference>
<dbReference type="InterPro" id="IPR004088">
    <property type="entry name" value="KH_dom_type_1"/>
</dbReference>
<dbReference type="CDD" id="cd11364">
    <property type="entry name" value="RNase_PH_PNPase_2"/>
    <property type="match status" value="1"/>
</dbReference>
<reference evidence="11 12" key="1">
    <citation type="journal article" date="2015" name="Nature">
        <title>rRNA introns, odd ribosomes, and small enigmatic genomes across a large radiation of phyla.</title>
        <authorList>
            <person name="Brown C.T."/>
            <person name="Hug L.A."/>
            <person name="Thomas B.C."/>
            <person name="Sharon I."/>
            <person name="Castelle C.J."/>
            <person name="Singh A."/>
            <person name="Wilkins M.J."/>
            <person name="Williams K.H."/>
            <person name="Banfield J.F."/>
        </authorList>
    </citation>
    <scope>NUCLEOTIDE SEQUENCE [LARGE SCALE GENOMIC DNA]</scope>
</reference>
<dbReference type="PROSITE" id="PS50084">
    <property type="entry name" value="KH_TYPE_1"/>
    <property type="match status" value="1"/>
</dbReference>
<dbReference type="Gene3D" id="2.40.50.140">
    <property type="entry name" value="Nucleic acid-binding proteins"/>
    <property type="match status" value="1"/>
</dbReference>
<keyword evidence="5 9" id="KW-0548">Nucleotidyltransferase</keyword>
<evidence type="ECO:0000256" key="2">
    <source>
        <dbReference type="ARBA" id="ARBA00007404"/>
    </source>
</evidence>
<evidence type="ECO:0000256" key="6">
    <source>
        <dbReference type="ARBA" id="ARBA00022723"/>
    </source>
</evidence>
<dbReference type="InterPro" id="IPR004087">
    <property type="entry name" value="KH_dom"/>
</dbReference>
<comment type="caution">
    <text evidence="11">The sequence shown here is derived from an EMBL/GenBank/DDBJ whole genome shotgun (WGS) entry which is preliminary data.</text>
</comment>
<dbReference type="GO" id="GO:0003723">
    <property type="term" value="F:RNA binding"/>
    <property type="evidence" value="ECO:0007669"/>
    <property type="project" value="UniProtKB-UniRule"/>
</dbReference>
<dbReference type="Pfam" id="PF00575">
    <property type="entry name" value="S1"/>
    <property type="match status" value="1"/>
</dbReference>
<dbReference type="InterPro" id="IPR015847">
    <property type="entry name" value="ExoRNase_PH_dom2"/>
</dbReference>
<feature type="domain" description="S1 motif" evidence="10">
    <location>
        <begin position="622"/>
        <end position="690"/>
    </location>
</feature>
<dbReference type="FunFam" id="3.30.230.70:FF:000002">
    <property type="entry name" value="Polyribonucleotide nucleotidyltransferase"/>
    <property type="match status" value="1"/>
</dbReference>
<dbReference type="Gene3D" id="3.30.230.70">
    <property type="entry name" value="GHMP Kinase, N-terminal domain"/>
    <property type="match status" value="2"/>
</dbReference>
<dbReference type="SUPFAM" id="SSF54211">
    <property type="entry name" value="Ribosomal protein S5 domain 2-like"/>
    <property type="match status" value="2"/>
</dbReference>
<evidence type="ECO:0000256" key="8">
    <source>
        <dbReference type="ARBA" id="ARBA00022884"/>
    </source>
</evidence>
<comment type="cofactor">
    <cofactor evidence="9">
        <name>Mg(2+)</name>
        <dbReference type="ChEBI" id="CHEBI:18420"/>
    </cofactor>
</comment>
<dbReference type="InterPro" id="IPR012162">
    <property type="entry name" value="PNPase"/>
</dbReference>
<dbReference type="PANTHER" id="PTHR11252:SF0">
    <property type="entry name" value="POLYRIBONUCLEOTIDE NUCLEOTIDYLTRANSFERASE 1, MITOCHONDRIAL"/>
    <property type="match status" value="1"/>
</dbReference>
<dbReference type="Pfam" id="PF00013">
    <property type="entry name" value="KH_1"/>
    <property type="match status" value="1"/>
</dbReference>
<evidence type="ECO:0000256" key="5">
    <source>
        <dbReference type="ARBA" id="ARBA00022695"/>
    </source>
</evidence>
<dbReference type="CDD" id="cd11363">
    <property type="entry name" value="RNase_PH_PNPase_1"/>
    <property type="match status" value="1"/>
</dbReference>
<dbReference type="Pfam" id="PF03725">
    <property type="entry name" value="RNase_PH_C"/>
    <property type="match status" value="2"/>
</dbReference>
<dbReference type="PATRIC" id="fig|1620414.3.peg.139"/>
<dbReference type="InterPro" id="IPR027408">
    <property type="entry name" value="PNPase/RNase_PH_dom_sf"/>
</dbReference>
<dbReference type="HAMAP" id="MF_01595">
    <property type="entry name" value="PNPase"/>
    <property type="match status" value="1"/>
</dbReference>
<dbReference type="SUPFAM" id="SSF55666">
    <property type="entry name" value="Ribonuclease PH domain 2-like"/>
    <property type="match status" value="2"/>
</dbReference>
<dbReference type="EMBL" id="LCRB01000001">
    <property type="protein sequence ID" value="KKW27197.1"/>
    <property type="molecule type" value="Genomic_DNA"/>
</dbReference>
<evidence type="ECO:0000256" key="7">
    <source>
        <dbReference type="ARBA" id="ARBA00022842"/>
    </source>
</evidence>
<dbReference type="EC" id="2.7.7.8" evidence="9"/>
<keyword evidence="3 9" id="KW-0963">Cytoplasm</keyword>
<dbReference type="GO" id="GO:0000287">
    <property type="term" value="F:magnesium ion binding"/>
    <property type="evidence" value="ECO:0007669"/>
    <property type="project" value="UniProtKB-UniRule"/>
</dbReference>
<comment type="subcellular location">
    <subcellularLocation>
        <location evidence="1 9">Cytoplasm</location>
    </subcellularLocation>
</comment>
<evidence type="ECO:0000256" key="3">
    <source>
        <dbReference type="ARBA" id="ARBA00022490"/>
    </source>
</evidence>
<dbReference type="GO" id="GO:0005829">
    <property type="term" value="C:cytosol"/>
    <property type="evidence" value="ECO:0007669"/>
    <property type="project" value="TreeGrafter"/>
</dbReference>
<dbReference type="CDD" id="cd02393">
    <property type="entry name" value="KH-I_PNPase"/>
    <property type="match status" value="1"/>
</dbReference>
<dbReference type="Gene3D" id="3.30.1370.10">
    <property type="entry name" value="K Homology domain, type 1"/>
    <property type="match status" value="1"/>
</dbReference>
<dbReference type="SUPFAM" id="SSF50249">
    <property type="entry name" value="Nucleic acid-binding proteins"/>
    <property type="match status" value="1"/>
</dbReference>
<dbReference type="Pfam" id="PF01138">
    <property type="entry name" value="RNase_PH"/>
    <property type="match status" value="2"/>
</dbReference>
<keyword evidence="8 9" id="KW-0694">RNA-binding</keyword>
<dbReference type="FunFam" id="2.40.50.140:FF:000023">
    <property type="entry name" value="Polyribonucleotide nucleotidyltransferase"/>
    <property type="match status" value="1"/>
</dbReference>
<dbReference type="SMART" id="SM00316">
    <property type="entry name" value="S1"/>
    <property type="match status" value="1"/>
</dbReference>
<dbReference type="Pfam" id="PF03726">
    <property type="entry name" value="PNPase"/>
    <property type="match status" value="1"/>
</dbReference>
<dbReference type="InterPro" id="IPR003029">
    <property type="entry name" value="S1_domain"/>
</dbReference>
<dbReference type="Proteomes" id="UP000034913">
    <property type="component" value="Unassembled WGS sequence"/>
</dbReference>
<dbReference type="FunFam" id="3.30.1370.10:FF:000001">
    <property type="entry name" value="Polyribonucleotide nucleotidyltransferase"/>
    <property type="match status" value="1"/>
</dbReference>
<evidence type="ECO:0000256" key="4">
    <source>
        <dbReference type="ARBA" id="ARBA00022679"/>
    </source>
</evidence>
<protein>
    <recommendedName>
        <fullName evidence="9">Polyribonucleotide nucleotidyltransferase</fullName>
        <ecNumber evidence="9">2.7.7.8</ecNumber>
    </recommendedName>
    <alternativeName>
        <fullName evidence="9">Polynucleotide phosphorylase</fullName>
        <shortName evidence="9">PNPase</shortName>
    </alternativeName>
</protein>
<sequence>MEQFTTQLGEAKLTLETGRLAGLANGSVTLRIGDTVVLATAVIASTPRENIDFFPLMIDYEERFYASGKISGSRFIKREGRPSEDAILSARLIDRPLRPLFPKGFYNDIQVVITVLSADLVHDPDIIAITAASAALMQAGAPFAGPVAGVRVGLISGKFVLNPTYEERAKSELDLVVAGTGDAIMMVEAGASEVAEAKMVEAIEFAHAALQPAIALQHEMVKQLNVTNGEYAIVTPPAELKTAIATRLGGKLEEAIYHPEKMVRNAKLDSLRQAIWEEFISEENPETVVADIFSKVVSEEFRKNILEQGKRPDGRKLDEIRPLQIEVGLLPRPHGSALFTRGETQALSTVTLGSLDDEQMLDTMELDTTKRYMHHYNFPPYATGEVKPMRTTGRREIGHGALAERALLPMIPSREDFPYTIRVVSEILASNGSSSMASVCGSTLSLMDAGVPITKPVAGIAMGLVTGDGKYKILTDIAGIEDFNGDMDFKVAGSHDGITALQMDIKVTGITKEIMSEALAQAREAREFLLAEMSKVIAAPRSELSPFAPRVIVVKVPQDRIGEVIGPGGRVINEIIDRAGGKGVTNISIEEDGNAFVTSSDPKLGEQAAQTIRDMMREIKPGEKFNGRVTRIMDFGAFVEVLPGREGLVHISQLANHRVEKVTDVVKEGDMLDVVVTEIDNLGRINLSHKAVSGGSGDNKR</sequence>
<feature type="binding site" evidence="9">
    <location>
        <position position="488"/>
    </location>
    <ligand>
        <name>Mg(2+)</name>
        <dbReference type="ChEBI" id="CHEBI:18420"/>
    </ligand>
</feature>
<dbReference type="NCBIfam" id="NF008805">
    <property type="entry name" value="PRK11824.1"/>
    <property type="match status" value="1"/>
</dbReference>
<dbReference type="SMART" id="SM00322">
    <property type="entry name" value="KH"/>
    <property type="match status" value="1"/>
</dbReference>
<dbReference type="InterPro" id="IPR020568">
    <property type="entry name" value="Ribosomal_Su5_D2-typ_SF"/>
</dbReference>